<reference evidence="2 3" key="1">
    <citation type="submission" date="2018-10" db="EMBL/GenBank/DDBJ databases">
        <title>Fifty Aureobasidium pullulans genomes reveal a recombining polyextremotolerant generalist.</title>
        <authorList>
            <person name="Gostincar C."/>
            <person name="Turk M."/>
            <person name="Zajc J."/>
            <person name="Gunde-Cimerman N."/>
        </authorList>
    </citation>
    <scope>NUCLEOTIDE SEQUENCE [LARGE SCALE GENOMIC DNA]</scope>
    <source>
        <strain evidence="2 3">EXF-11900</strain>
    </source>
</reference>
<name>A0A4S8SHQ7_AURPU</name>
<evidence type="ECO:0000313" key="2">
    <source>
        <dbReference type="EMBL" id="THV70220.1"/>
    </source>
</evidence>
<feature type="compositionally biased region" description="Polar residues" evidence="1">
    <location>
        <begin position="61"/>
        <end position="78"/>
    </location>
</feature>
<feature type="region of interest" description="Disordered" evidence="1">
    <location>
        <begin position="61"/>
        <end position="131"/>
    </location>
</feature>
<dbReference type="AlphaFoldDB" id="A0A4S8SHQ7"/>
<feature type="region of interest" description="Disordered" evidence="1">
    <location>
        <begin position="1"/>
        <end position="43"/>
    </location>
</feature>
<evidence type="ECO:0000313" key="3">
    <source>
        <dbReference type="Proteomes" id="UP000304951"/>
    </source>
</evidence>
<proteinExistence type="predicted"/>
<feature type="compositionally biased region" description="Polar residues" evidence="1">
    <location>
        <begin position="97"/>
        <end position="131"/>
    </location>
</feature>
<evidence type="ECO:0000256" key="1">
    <source>
        <dbReference type="SAM" id="MobiDB-lite"/>
    </source>
</evidence>
<gene>
    <name evidence="2" type="ORF">D6D28_05313</name>
</gene>
<accession>A0A4S8SHQ7</accession>
<organism evidence="2 3">
    <name type="scientific">Aureobasidium pullulans</name>
    <name type="common">Black yeast</name>
    <name type="synonym">Pullularia pullulans</name>
    <dbReference type="NCBI Taxonomy" id="5580"/>
    <lineage>
        <taxon>Eukaryota</taxon>
        <taxon>Fungi</taxon>
        <taxon>Dikarya</taxon>
        <taxon>Ascomycota</taxon>
        <taxon>Pezizomycotina</taxon>
        <taxon>Dothideomycetes</taxon>
        <taxon>Dothideomycetidae</taxon>
        <taxon>Dothideales</taxon>
        <taxon>Saccotheciaceae</taxon>
        <taxon>Aureobasidium</taxon>
    </lineage>
</organism>
<protein>
    <submittedName>
        <fullName evidence="2">Uncharacterized protein</fullName>
    </submittedName>
</protein>
<comment type="caution">
    <text evidence="2">The sequence shown here is derived from an EMBL/GenBank/DDBJ whole genome shotgun (WGS) entry which is preliminary data.</text>
</comment>
<sequence>MDGDASAKTMDKGASAYCPEKRRHGHQRSPRGLSPQRRARRREDHWHRYLSIQRRWQHRQAIQGQVNRSSNRQRQALTGATADGAIGQIGEKVGGPFSSQGSIGKQFTTEGSIGGTVQQNLGQGENNTFQK</sequence>
<dbReference type="EMBL" id="QZAF01000210">
    <property type="protein sequence ID" value="THV70220.1"/>
    <property type="molecule type" value="Genomic_DNA"/>
</dbReference>
<dbReference type="Proteomes" id="UP000304951">
    <property type="component" value="Unassembled WGS sequence"/>
</dbReference>